<feature type="region of interest" description="Disordered" evidence="1">
    <location>
        <begin position="429"/>
        <end position="450"/>
    </location>
</feature>
<proteinExistence type="predicted"/>
<feature type="compositionally biased region" description="Acidic residues" evidence="1">
    <location>
        <begin position="1"/>
        <end position="24"/>
    </location>
</feature>
<dbReference type="AlphaFoldDB" id="A0A024VH94"/>
<dbReference type="EMBL" id="KI928073">
    <property type="protein sequence ID" value="ETW27281.1"/>
    <property type="molecule type" value="Genomic_DNA"/>
</dbReference>
<dbReference type="Gene3D" id="2.130.10.10">
    <property type="entry name" value="YVTN repeat-like/Quinoprotein amine dehydrogenase"/>
    <property type="match status" value="1"/>
</dbReference>
<evidence type="ECO:0000256" key="1">
    <source>
        <dbReference type="SAM" id="MobiDB-lite"/>
    </source>
</evidence>
<feature type="non-terminal residue" evidence="2">
    <location>
        <position position="450"/>
    </location>
</feature>
<dbReference type="InterPro" id="IPR050358">
    <property type="entry name" value="RSE1/DDB1/CFT1"/>
</dbReference>
<organism evidence="2 3">
    <name type="scientific">Plasmodium falciparum FCH/4</name>
    <dbReference type="NCBI Taxonomy" id="1036724"/>
    <lineage>
        <taxon>Eukaryota</taxon>
        <taxon>Sar</taxon>
        <taxon>Alveolata</taxon>
        <taxon>Apicomplexa</taxon>
        <taxon>Aconoidasida</taxon>
        <taxon>Haemosporida</taxon>
        <taxon>Plasmodiidae</taxon>
        <taxon>Plasmodium</taxon>
        <taxon>Plasmodium (Laverania)</taxon>
    </lineage>
</organism>
<evidence type="ECO:0000313" key="3">
    <source>
        <dbReference type="Proteomes" id="UP000030656"/>
    </source>
</evidence>
<dbReference type="InterPro" id="IPR015943">
    <property type="entry name" value="WD40/YVTN_repeat-like_dom_sf"/>
</dbReference>
<feature type="compositionally biased region" description="Low complexity" evidence="1">
    <location>
        <begin position="63"/>
        <end position="76"/>
    </location>
</feature>
<name>A0A024VH94_PLAFA</name>
<dbReference type="Proteomes" id="UP000030656">
    <property type="component" value="Unassembled WGS sequence"/>
</dbReference>
<dbReference type="PANTHER" id="PTHR10644">
    <property type="entry name" value="DNA REPAIR/RNA PROCESSING CPSF FAMILY"/>
    <property type="match status" value="1"/>
</dbReference>
<gene>
    <name evidence="2" type="ORF">PFFCH_05297</name>
</gene>
<evidence type="ECO:0000313" key="2">
    <source>
        <dbReference type="EMBL" id="ETW27281.1"/>
    </source>
</evidence>
<protein>
    <submittedName>
        <fullName evidence="2">Uncharacterized protein</fullName>
    </submittedName>
</protein>
<feature type="compositionally biased region" description="Basic residues" evidence="1">
    <location>
        <begin position="48"/>
        <end position="60"/>
    </location>
</feature>
<feature type="region of interest" description="Disordered" evidence="1">
    <location>
        <begin position="48"/>
        <end position="76"/>
    </location>
</feature>
<reference evidence="2 3" key="1">
    <citation type="submission" date="2013-02" db="EMBL/GenBank/DDBJ databases">
        <title>The Genome Annotation of Plasmodium falciparum FCH/4.</title>
        <authorList>
            <consortium name="The Broad Institute Genome Sequencing Platform"/>
            <consortium name="The Broad Institute Genome Sequencing Center for Infectious Disease"/>
            <person name="Neafsey D."/>
            <person name="Hoffman S."/>
            <person name="Volkman S."/>
            <person name="Rosenthal P."/>
            <person name="Walker B."/>
            <person name="Young S.K."/>
            <person name="Zeng Q."/>
            <person name="Gargeya S."/>
            <person name="Fitzgerald M."/>
            <person name="Haas B."/>
            <person name="Abouelleil A."/>
            <person name="Allen A.W."/>
            <person name="Alvarado L."/>
            <person name="Arachchi H.M."/>
            <person name="Berlin A.M."/>
            <person name="Chapman S.B."/>
            <person name="Gainer-Dewar J."/>
            <person name="Goldberg J."/>
            <person name="Griggs A."/>
            <person name="Gujja S."/>
            <person name="Hansen M."/>
            <person name="Howarth C."/>
            <person name="Imamovic A."/>
            <person name="Ireland A."/>
            <person name="Larimer J."/>
            <person name="McCowan C."/>
            <person name="Murphy C."/>
            <person name="Pearson M."/>
            <person name="Poon T.W."/>
            <person name="Priest M."/>
            <person name="Roberts A."/>
            <person name="Saif S."/>
            <person name="Shea T."/>
            <person name="Sisk P."/>
            <person name="Sykes S."/>
            <person name="Wortman J."/>
            <person name="Nusbaum C."/>
            <person name="Birren B."/>
        </authorList>
    </citation>
    <scope>NUCLEOTIDE SEQUENCE [LARGE SCALE GENOMIC DNA]</scope>
    <source>
        <strain evidence="2 3">FCH/4</strain>
    </source>
</reference>
<feature type="region of interest" description="Disordered" evidence="1">
    <location>
        <begin position="1"/>
        <end position="27"/>
    </location>
</feature>
<reference evidence="2 3" key="2">
    <citation type="submission" date="2013-02" db="EMBL/GenBank/DDBJ databases">
        <title>The Genome Sequence of Plasmodium falciparum FCH/4.</title>
        <authorList>
            <consortium name="The Broad Institute Genome Sequencing Platform"/>
            <consortium name="The Broad Institute Genome Sequencing Center for Infectious Disease"/>
            <person name="Neafsey D."/>
            <person name="Cheeseman I."/>
            <person name="Volkman S."/>
            <person name="Adams J."/>
            <person name="Walker B."/>
            <person name="Young S.K."/>
            <person name="Zeng Q."/>
            <person name="Gargeya S."/>
            <person name="Fitzgerald M."/>
            <person name="Haas B."/>
            <person name="Abouelleil A."/>
            <person name="Alvarado L."/>
            <person name="Arachchi H.M."/>
            <person name="Berlin A.M."/>
            <person name="Chapman S.B."/>
            <person name="Dewar J."/>
            <person name="Goldberg J."/>
            <person name="Griggs A."/>
            <person name="Gujja S."/>
            <person name="Hansen M."/>
            <person name="Howarth C."/>
            <person name="Imamovic A."/>
            <person name="Larimer J."/>
            <person name="McCowan C."/>
            <person name="Murphy C."/>
            <person name="Neiman D."/>
            <person name="Pearson M."/>
            <person name="Priest M."/>
            <person name="Roberts A."/>
            <person name="Saif S."/>
            <person name="Shea T."/>
            <person name="Sisk P."/>
            <person name="Sykes S."/>
            <person name="Wortman J."/>
            <person name="Nusbaum C."/>
            <person name="Birren B."/>
        </authorList>
    </citation>
    <scope>NUCLEOTIDE SEQUENCE [LARGE SCALE GENOMIC DNA]</scope>
    <source>
        <strain evidence="2 3">FCH/4</strain>
    </source>
</reference>
<sequence>MDECYQYDDDDDDDDNENFEEESQGDDHIFEQNNILRTFIKNENKNKNIKKKNNNNKKKKASNDNMNVFNNTSNVNHNDIKKRKRDIKNLLYKKLKRQCKDIYLQENCKSDCSKYCNSNNMSSEIPSSFDNLNNILFDEKIFLKNNILKSEKIFLINKRKINVCNDTIKFKKFVKVFSEKKKIDINQSNIIKKYNFLFVCCESPIIIYSDLKKKINVSKLSLKNIYIVDIFNDFNYLNPFHNFLSFKKKNQNNFYFIFYDGSNIHISPLNQIKKTFLKKIPFHRTVEKIAYHSDTGLLIAACPSEEKHKTNEMMKQIICFFDPYHDSIKYTYIIPSKYTVSTIIIYDNEKLMKSNFDVTSFIFVGTCNSNEKYTEPTSGHIHIFIAKKKANIFEIKHIYTHNINYGGVTNLVPYDDKIVATINNMVKRKKARKEKRKKGRKQERKKARKQ</sequence>
<accession>A0A024VH94</accession>